<reference evidence="3 4" key="1">
    <citation type="journal article" date="2014" name="Nat. Commun.">
        <title>Klebsormidium flaccidum genome reveals primary factors for plant terrestrial adaptation.</title>
        <authorList>
            <person name="Hori K."/>
            <person name="Maruyama F."/>
            <person name="Fujisawa T."/>
            <person name="Togashi T."/>
            <person name="Yamamoto N."/>
            <person name="Seo M."/>
            <person name="Sato S."/>
            <person name="Yamada T."/>
            <person name="Mori H."/>
            <person name="Tajima N."/>
            <person name="Moriyama T."/>
            <person name="Ikeuchi M."/>
            <person name="Watanabe M."/>
            <person name="Wada H."/>
            <person name="Kobayashi K."/>
            <person name="Saito M."/>
            <person name="Masuda T."/>
            <person name="Sasaki-Sekimoto Y."/>
            <person name="Mashiguchi K."/>
            <person name="Awai K."/>
            <person name="Shimojima M."/>
            <person name="Masuda S."/>
            <person name="Iwai M."/>
            <person name="Nobusawa T."/>
            <person name="Narise T."/>
            <person name="Kondo S."/>
            <person name="Saito H."/>
            <person name="Sato R."/>
            <person name="Murakawa M."/>
            <person name="Ihara Y."/>
            <person name="Oshima-Yamada Y."/>
            <person name="Ohtaka K."/>
            <person name="Satoh M."/>
            <person name="Sonobe K."/>
            <person name="Ishii M."/>
            <person name="Ohtani R."/>
            <person name="Kanamori-Sato M."/>
            <person name="Honoki R."/>
            <person name="Miyazaki D."/>
            <person name="Mochizuki H."/>
            <person name="Umetsu J."/>
            <person name="Higashi K."/>
            <person name="Shibata D."/>
            <person name="Kamiya Y."/>
            <person name="Sato N."/>
            <person name="Nakamura Y."/>
            <person name="Tabata S."/>
            <person name="Ida S."/>
            <person name="Kurokawa K."/>
            <person name="Ohta H."/>
        </authorList>
    </citation>
    <scope>NUCLEOTIDE SEQUENCE [LARGE SCALE GENOMIC DNA]</scope>
    <source>
        <strain evidence="3 4">NIES-2285</strain>
    </source>
</reference>
<sequence>MAPRTGSKKGQKAAEPVEASEPRPVDTQDVVPKEPPASRHGPEAGDDIMKALSKLQRSINKTQKAVQSLQAASQGQGGESVQPAKPKKEPSGFAKPSRISNELSSFLGVPSNTRLARTQVTKLLTEYIKKNDLQCPDNRRNIRLDDKLKDLLKVPEGTVVTFFNLQKHCKNHYISDDEEVASELQAIVADFKKTLRDTEPKALKKGALLRLKLIGEQLVRSIEAELHTVMRLQYRDTDDESSDISDDEASLGGDDYRPSDYVARM</sequence>
<feature type="compositionally biased region" description="Basic residues" evidence="1">
    <location>
        <begin position="1"/>
        <end position="11"/>
    </location>
</feature>
<dbReference type="PROSITE" id="PS51925">
    <property type="entry name" value="SWIB_MDM2"/>
    <property type="match status" value="1"/>
</dbReference>
<dbReference type="SMART" id="SM00151">
    <property type="entry name" value="SWIB"/>
    <property type="match status" value="1"/>
</dbReference>
<dbReference type="Proteomes" id="UP000054558">
    <property type="component" value="Unassembled WGS sequence"/>
</dbReference>
<dbReference type="EMBL" id="DF237866">
    <property type="protein sequence ID" value="GAQ92075.1"/>
    <property type="molecule type" value="Genomic_DNA"/>
</dbReference>
<dbReference type="OrthoDB" id="10251073at2759"/>
<dbReference type="SUPFAM" id="SSF47592">
    <property type="entry name" value="SWIB/MDM2 domain"/>
    <property type="match status" value="1"/>
</dbReference>
<feature type="compositionally biased region" description="Polar residues" evidence="1">
    <location>
        <begin position="55"/>
        <end position="64"/>
    </location>
</feature>
<dbReference type="InterPro" id="IPR036885">
    <property type="entry name" value="SWIB_MDM2_dom_sf"/>
</dbReference>
<evidence type="ECO:0000313" key="3">
    <source>
        <dbReference type="EMBL" id="GAQ92075.1"/>
    </source>
</evidence>
<dbReference type="Pfam" id="PF02201">
    <property type="entry name" value="SWIB"/>
    <property type="match status" value="1"/>
</dbReference>
<feature type="domain" description="DM2" evidence="2">
    <location>
        <begin position="92"/>
        <end position="175"/>
    </location>
</feature>
<evidence type="ECO:0000313" key="4">
    <source>
        <dbReference type="Proteomes" id="UP000054558"/>
    </source>
</evidence>
<protein>
    <recommendedName>
        <fullName evidence="2">DM2 domain-containing protein</fullName>
    </recommendedName>
</protein>
<dbReference type="AlphaFoldDB" id="A0A1Y1IMF9"/>
<keyword evidence="4" id="KW-1185">Reference proteome</keyword>
<proteinExistence type="predicted"/>
<organism evidence="3 4">
    <name type="scientific">Klebsormidium nitens</name>
    <name type="common">Green alga</name>
    <name type="synonym">Ulothrix nitens</name>
    <dbReference type="NCBI Taxonomy" id="105231"/>
    <lineage>
        <taxon>Eukaryota</taxon>
        <taxon>Viridiplantae</taxon>
        <taxon>Streptophyta</taxon>
        <taxon>Klebsormidiophyceae</taxon>
        <taxon>Klebsormidiales</taxon>
        <taxon>Klebsormidiaceae</taxon>
        <taxon>Klebsormidium</taxon>
    </lineage>
</organism>
<evidence type="ECO:0000259" key="2">
    <source>
        <dbReference type="PROSITE" id="PS51925"/>
    </source>
</evidence>
<dbReference type="InterPro" id="IPR019835">
    <property type="entry name" value="SWIB_domain"/>
</dbReference>
<dbReference type="Gene3D" id="1.10.245.10">
    <property type="entry name" value="SWIB/MDM2 domain"/>
    <property type="match status" value="1"/>
</dbReference>
<name>A0A1Y1IMF9_KLENI</name>
<evidence type="ECO:0000256" key="1">
    <source>
        <dbReference type="SAM" id="MobiDB-lite"/>
    </source>
</evidence>
<accession>A0A1Y1IMF9</accession>
<feature type="region of interest" description="Disordered" evidence="1">
    <location>
        <begin position="1"/>
        <end position="98"/>
    </location>
</feature>
<feature type="compositionally biased region" description="Acidic residues" evidence="1">
    <location>
        <begin position="237"/>
        <end position="249"/>
    </location>
</feature>
<dbReference type="CDD" id="cd10567">
    <property type="entry name" value="SWIB-MDM2_like"/>
    <property type="match status" value="1"/>
</dbReference>
<gene>
    <name evidence="3" type="ORF">KFL_009170050</name>
</gene>
<dbReference type="InterPro" id="IPR003121">
    <property type="entry name" value="SWIB_MDM2_domain"/>
</dbReference>
<dbReference type="STRING" id="105231.A0A1Y1IMF9"/>
<feature type="region of interest" description="Disordered" evidence="1">
    <location>
        <begin position="237"/>
        <end position="265"/>
    </location>
</feature>
<feature type="compositionally biased region" description="Basic and acidic residues" evidence="1">
    <location>
        <begin position="36"/>
        <end position="49"/>
    </location>
</feature>
<dbReference type="PANTHER" id="PTHR13844">
    <property type="entry name" value="SWI/SNF-RELATED MATRIX-ASSOCIATED ACTIN-DEPENDENT REGULATOR OF CHROMATIN SUBFAMILY D"/>
    <property type="match status" value="1"/>
</dbReference>
<feature type="compositionally biased region" description="Low complexity" evidence="1">
    <location>
        <begin position="65"/>
        <end position="82"/>
    </location>
</feature>